<reference evidence="2" key="2">
    <citation type="journal article" date="2024" name="Plant">
        <title>Genomic evolution and insights into agronomic trait innovations of Sesamum species.</title>
        <authorList>
            <person name="Miao H."/>
            <person name="Wang L."/>
            <person name="Qu L."/>
            <person name="Liu H."/>
            <person name="Sun Y."/>
            <person name="Le M."/>
            <person name="Wang Q."/>
            <person name="Wei S."/>
            <person name="Zheng Y."/>
            <person name="Lin W."/>
            <person name="Duan Y."/>
            <person name="Cao H."/>
            <person name="Xiong S."/>
            <person name="Wang X."/>
            <person name="Wei L."/>
            <person name="Li C."/>
            <person name="Ma Q."/>
            <person name="Ju M."/>
            <person name="Zhao R."/>
            <person name="Li G."/>
            <person name="Mu C."/>
            <person name="Tian Q."/>
            <person name="Mei H."/>
            <person name="Zhang T."/>
            <person name="Gao T."/>
            <person name="Zhang H."/>
        </authorList>
    </citation>
    <scope>NUCLEOTIDE SEQUENCE</scope>
    <source>
        <strain evidence="2">G02</strain>
    </source>
</reference>
<dbReference type="AlphaFoldDB" id="A0AAW2M2S4"/>
<dbReference type="EMBL" id="JACGWJ010000023">
    <property type="protein sequence ID" value="KAL0325104.1"/>
    <property type="molecule type" value="Genomic_DNA"/>
</dbReference>
<dbReference type="PANTHER" id="PTHR31755:SF3">
    <property type="entry name" value="EXOCYST COMPLEX COMPONENT SEC6"/>
    <property type="match status" value="1"/>
</dbReference>
<dbReference type="PANTHER" id="PTHR31755">
    <property type="entry name" value="FOLATE RECEPTOR-LIKE"/>
    <property type="match status" value="1"/>
</dbReference>
<name>A0AAW2M2S4_SESRA</name>
<dbReference type="InterPro" id="IPR040320">
    <property type="entry name" value="At4g37920-like"/>
</dbReference>
<evidence type="ECO:0000313" key="2">
    <source>
        <dbReference type="EMBL" id="KAL0325104.1"/>
    </source>
</evidence>
<accession>A0AAW2M2S4</accession>
<evidence type="ECO:0000256" key="1">
    <source>
        <dbReference type="SAM" id="MobiDB-lite"/>
    </source>
</evidence>
<sequence length="100" mass="11541">MPLGKKLNSEAEDGAVKENDEDSKDRNGAGEQLDDHKMLRICDKLIEVFMVDKPTPTDWRRLLTFSKEWIIFGLMPSLRCTWTDCLLQLQNSSLLRSLED</sequence>
<protein>
    <submittedName>
        <fullName evidence="2">Uncharacterized protein</fullName>
    </submittedName>
</protein>
<dbReference type="GO" id="GO:0009941">
    <property type="term" value="C:chloroplast envelope"/>
    <property type="evidence" value="ECO:0007669"/>
    <property type="project" value="TreeGrafter"/>
</dbReference>
<organism evidence="2">
    <name type="scientific">Sesamum radiatum</name>
    <name type="common">Black benniseed</name>
    <dbReference type="NCBI Taxonomy" id="300843"/>
    <lineage>
        <taxon>Eukaryota</taxon>
        <taxon>Viridiplantae</taxon>
        <taxon>Streptophyta</taxon>
        <taxon>Embryophyta</taxon>
        <taxon>Tracheophyta</taxon>
        <taxon>Spermatophyta</taxon>
        <taxon>Magnoliopsida</taxon>
        <taxon>eudicotyledons</taxon>
        <taxon>Gunneridae</taxon>
        <taxon>Pentapetalae</taxon>
        <taxon>asterids</taxon>
        <taxon>lamiids</taxon>
        <taxon>Lamiales</taxon>
        <taxon>Pedaliaceae</taxon>
        <taxon>Sesamum</taxon>
    </lineage>
</organism>
<feature type="region of interest" description="Disordered" evidence="1">
    <location>
        <begin position="1"/>
        <end position="32"/>
    </location>
</feature>
<feature type="compositionally biased region" description="Basic and acidic residues" evidence="1">
    <location>
        <begin position="14"/>
        <end position="32"/>
    </location>
</feature>
<dbReference type="GO" id="GO:0009535">
    <property type="term" value="C:chloroplast thylakoid membrane"/>
    <property type="evidence" value="ECO:0007669"/>
    <property type="project" value="TreeGrafter"/>
</dbReference>
<comment type="caution">
    <text evidence="2">The sequence shown here is derived from an EMBL/GenBank/DDBJ whole genome shotgun (WGS) entry which is preliminary data.</text>
</comment>
<gene>
    <name evidence="2" type="ORF">Sradi_5079700</name>
</gene>
<reference evidence="2" key="1">
    <citation type="submission" date="2020-06" db="EMBL/GenBank/DDBJ databases">
        <authorList>
            <person name="Li T."/>
            <person name="Hu X."/>
            <person name="Zhang T."/>
            <person name="Song X."/>
            <person name="Zhang H."/>
            <person name="Dai N."/>
            <person name="Sheng W."/>
            <person name="Hou X."/>
            <person name="Wei L."/>
        </authorList>
    </citation>
    <scope>NUCLEOTIDE SEQUENCE</scope>
    <source>
        <strain evidence="2">G02</strain>
        <tissue evidence="2">Leaf</tissue>
    </source>
</reference>
<proteinExistence type="predicted"/>